<dbReference type="Pfam" id="PF25372">
    <property type="entry name" value="DUF7885"/>
    <property type="match status" value="1"/>
</dbReference>
<sequence length="570" mass="63694">MAEQPPWEDLPPLCWEAVLRSLSSNADLQSFSSVCKRLLDISNAFRTSLAIPNQLTPYLDSLLSRRVTSLKSINLSPFCGNPSSVLRQIAQFPLPLERLDLSNQESLRFDGLRQMGSKFGALRVLVLSKIRLLGDDDLVSIAGHFPLLEELDISYPRRSRKARVTDDGISVLSQTLQRLSRIDISGNQSVSDQSLVVVAVNCPCLREIWFRDCGLITGRGIASLIKKRPQLVSLALIDMEEETIFCEELVDSFRHAEGLSHLDFSGSFIWDELLMSVAKANIPLECLDLSDASGFSFNGIRKIVLKHRGIKVLDLEGARFLTDGDMSVVCKDLGSLTSINVSRCINLTKTTLYNLTRQCPLLKRIFMERTNLRKDDANETDIVVNSQVRSLIIPSNENLTDECLKKIGRMCPNLWYLDVGVCLKITGDGISGVLKRCPEIKHLDMRGLKNIGSLSIDFELPQLEGLQAGGLKLNDEQLAAFISRCCHLEHLDLQKCVHLSTKGVEMAVKNCKTLREVNLMDCHIVDDDVPFLDWKVSVRPSLRRIVPPCGLISSEIQDLFLQRGCLVCDD</sequence>
<dbReference type="GeneID" id="115731022"/>
<evidence type="ECO:0000313" key="2">
    <source>
        <dbReference type="Proteomes" id="UP000827889"/>
    </source>
</evidence>
<dbReference type="Pfam" id="PF13516">
    <property type="entry name" value="LRR_6"/>
    <property type="match status" value="2"/>
</dbReference>
<dbReference type="SUPFAM" id="SSF52047">
    <property type="entry name" value="RNI-like"/>
    <property type="match status" value="2"/>
</dbReference>
<evidence type="ECO:0000259" key="1">
    <source>
        <dbReference type="Pfam" id="PF25372"/>
    </source>
</evidence>
<dbReference type="Proteomes" id="UP000827889">
    <property type="component" value="Chromosome 3"/>
</dbReference>
<dbReference type="InterPro" id="IPR032675">
    <property type="entry name" value="LRR_dom_sf"/>
</dbReference>
<feature type="domain" description="F-box/LRR-repeat protein 15-like leucin rich repeat" evidence="1">
    <location>
        <begin position="162"/>
        <end position="359"/>
    </location>
</feature>
<dbReference type="RefSeq" id="XP_048132590.1">
    <property type="nucleotide sequence ID" value="XM_048276633.1"/>
</dbReference>
<dbReference type="SMART" id="SM00367">
    <property type="entry name" value="LRR_CC"/>
    <property type="match status" value="7"/>
</dbReference>
<proteinExistence type="predicted"/>
<dbReference type="Gene3D" id="3.80.10.10">
    <property type="entry name" value="Ribonuclease Inhibitor"/>
    <property type="match status" value="3"/>
</dbReference>
<dbReference type="InterPro" id="IPR057207">
    <property type="entry name" value="FBXL15_LRR"/>
</dbReference>
<reference evidence="3" key="1">
    <citation type="submission" date="2025-08" db="UniProtKB">
        <authorList>
            <consortium name="RefSeq"/>
        </authorList>
    </citation>
    <scope>IDENTIFICATION</scope>
    <source>
        <tissue evidence="3">Leaf</tissue>
    </source>
</reference>
<dbReference type="InterPro" id="IPR006553">
    <property type="entry name" value="Leu-rich_rpt_Cys-con_subtyp"/>
</dbReference>
<dbReference type="PANTHER" id="PTHR13318">
    <property type="entry name" value="PARTNER OF PAIRED, ISOFORM B-RELATED"/>
    <property type="match status" value="1"/>
</dbReference>
<evidence type="ECO:0000313" key="3">
    <source>
        <dbReference type="RefSeq" id="XP_048132590.1"/>
    </source>
</evidence>
<name>A0ABM3H7L3_9MYRT</name>
<protein>
    <submittedName>
        <fullName evidence="3">F-box/LRR-repeat protein 7-like isoform X4</fullName>
    </submittedName>
</protein>
<gene>
    <name evidence="3" type="primary">LOC115731022</name>
</gene>
<keyword evidence="2" id="KW-1185">Reference proteome</keyword>
<dbReference type="PANTHER" id="PTHR13318:SF106">
    <property type="entry name" value="F-BOX_LRR-REPEAT PROTEIN 2"/>
    <property type="match status" value="1"/>
</dbReference>
<organism evidence="2 3">
    <name type="scientific">Rhodamnia argentea</name>
    <dbReference type="NCBI Taxonomy" id="178133"/>
    <lineage>
        <taxon>Eukaryota</taxon>
        <taxon>Viridiplantae</taxon>
        <taxon>Streptophyta</taxon>
        <taxon>Embryophyta</taxon>
        <taxon>Tracheophyta</taxon>
        <taxon>Spermatophyta</taxon>
        <taxon>Magnoliopsida</taxon>
        <taxon>eudicotyledons</taxon>
        <taxon>Gunneridae</taxon>
        <taxon>Pentapetalae</taxon>
        <taxon>rosids</taxon>
        <taxon>malvids</taxon>
        <taxon>Myrtales</taxon>
        <taxon>Myrtaceae</taxon>
        <taxon>Myrtoideae</taxon>
        <taxon>Myrteae</taxon>
        <taxon>Australasian group</taxon>
        <taxon>Rhodamnia</taxon>
    </lineage>
</organism>
<accession>A0ABM3H7L3</accession>
<dbReference type="InterPro" id="IPR001611">
    <property type="entry name" value="Leu-rich_rpt"/>
</dbReference>